<feature type="domain" description="RNA polymerase sigma-70 region 2" evidence="7">
    <location>
        <begin position="38"/>
        <end position="105"/>
    </location>
</feature>
<dbReference type="InterPro" id="IPR014284">
    <property type="entry name" value="RNA_pol_sigma-70_dom"/>
</dbReference>
<evidence type="ECO:0000256" key="4">
    <source>
        <dbReference type="ARBA" id="ARBA00023125"/>
    </source>
</evidence>
<dbReference type="Pfam" id="PF08281">
    <property type="entry name" value="Sigma70_r4_2"/>
    <property type="match status" value="1"/>
</dbReference>
<evidence type="ECO:0000313" key="9">
    <source>
        <dbReference type="EMBL" id="MXN17092.1"/>
    </source>
</evidence>
<gene>
    <name evidence="9" type="ORF">GR170_04540</name>
</gene>
<dbReference type="InterPro" id="IPR007627">
    <property type="entry name" value="RNA_pol_sigma70_r2"/>
</dbReference>
<dbReference type="SUPFAM" id="SSF88659">
    <property type="entry name" value="Sigma3 and sigma4 domains of RNA polymerase sigma factors"/>
    <property type="match status" value="1"/>
</dbReference>
<sequence length="203" mass="22643">MRPVHPVPPAPLPGEADLPDGELLARIAERDEGALALLITRHGHGIRALARRYLNDAHHAEDLVQEVFLRVWTTAHSYDPDRGPGRPWLYRIATNLCTDTWRRQRLRRFFGLTPEMPEPEDEAPDALRSLAGRQELDRLKPQIAALPERQRMALMLSVAGGLANEEIAGAMGTSPGAVEQLLVRARRRLRAKLGITPEDGRKG</sequence>
<keyword evidence="3 6" id="KW-0731">Sigma factor</keyword>
<dbReference type="GO" id="GO:0016987">
    <property type="term" value="F:sigma factor activity"/>
    <property type="evidence" value="ECO:0007669"/>
    <property type="project" value="UniProtKB-KW"/>
</dbReference>
<dbReference type="InterPro" id="IPR036388">
    <property type="entry name" value="WH-like_DNA-bd_sf"/>
</dbReference>
<comment type="similarity">
    <text evidence="1 6">Belongs to the sigma-70 factor family. ECF subfamily.</text>
</comment>
<dbReference type="PANTHER" id="PTHR43133">
    <property type="entry name" value="RNA POLYMERASE ECF-TYPE SIGMA FACTO"/>
    <property type="match status" value="1"/>
</dbReference>
<keyword evidence="2 6" id="KW-0805">Transcription regulation</keyword>
<dbReference type="Gene3D" id="1.10.10.10">
    <property type="entry name" value="Winged helix-like DNA-binding domain superfamily/Winged helix DNA-binding domain"/>
    <property type="match status" value="1"/>
</dbReference>
<reference evidence="9 10" key="1">
    <citation type="submission" date="2019-12" db="EMBL/GenBank/DDBJ databases">
        <authorList>
            <person name="Li M."/>
        </authorList>
    </citation>
    <scope>NUCLEOTIDE SEQUENCE [LARGE SCALE GENOMIC DNA]</scope>
    <source>
        <strain evidence="9 10">GBMRC 2024</strain>
    </source>
</reference>
<dbReference type="InterPro" id="IPR013324">
    <property type="entry name" value="RNA_pol_sigma_r3/r4-like"/>
</dbReference>
<dbReference type="InterPro" id="IPR039425">
    <property type="entry name" value="RNA_pol_sigma-70-like"/>
</dbReference>
<evidence type="ECO:0000259" key="7">
    <source>
        <dbReference type="Pfam" id="PF04542"/>
    </source>
</evidence>
<proteinExistence type="inferred from homology"/>
<dbReference type="InterPro" id="IPR013325">
    <property type="entry name" value="RNA_pol_sigma_r2"/>
</dbReference>
<evidence type="ECO:0000256" key="6">
    <source>
        <dbReference type="RuleBase" id="RU000716"/>
    </source>
</evidence>
<dbReference type="Gene3D" id="1.10.1740.10">
    <property type="match status" value="1"/>
</dbReference>
<dbReference type="PROSITE" id="PS01063">
    <property type="entry name" value="SIGMA70_ECF"/>
    <property type="match status" value="1"/>
</dbReference>
<accession>A0A6L7G080</accession>
<dbReference type="NCBIfam" id="TIGR02937">
    <property type="entry name" value="sigma70-ECF"/>
    <property type="match status" value="1"/>
</dbReference>
<dbReference type="GO" id="GO:0003677">
    <property type="term" value="F:DNA binding"/>
    <property type="evidence" value="ECO:0007669"/>
    <property type="project" value="UniProtKB-KW"/>
</dbReference>
<evidence type="ECO:0000256" key="1">
    <source>
        <dbReference type="ARBA" id="ARBA00010641"/>
    </source>
</evidence>
<dbReference type="SUPFAM" id="SSF88946">
    <property type="entry name" value="Sigma2 domain of RNA polymerase sigma factors"/>
    <property type="match status" value="1"/>
</dbReference>
<protein>
    <recommendedName>
        <fullName evidence="6">RNA polymerase sigma factor</fullName>
    </recommendedName>
</protein>
<dbReference type="RefSeq" id="WP_160892049.1">
    <property type="nucleotide sequence ID" value="NZ_WUMU01000003.1"/>
</dbReference>
<dbReference type="Proteomes" id="UP000477911">
    <property type="component" value="Unassembled WGS sequence"/>
</dbReference>
<dbReference type="InterPro" id="IPR000838">
    <property type="entry name" value="RNA_pol_sigma70_ECF_CS"/>
</dbReference>
<keyword evidence="4 6" id="KW-0238">DNA-binding</keyword>
<evidence type="ECO:0000256" key="3">
    <source>
        <dbReference type="ARBA" id="ARBA00023082"/>
    </source>
</evidence>
<dbReference type="AlphaFoldDB" id="A0A6L7G080"/>
<name>A0A6L7G080_9RHOB</name>
<evidence type="ECO:0000256" key="5">
    <source>
        <dbReference type="ARBA" id="ARBA00023163"/>
    </source>
</evidence>
<evidence type="ECO:0000313" key="10">
    <source>
        <dbReference type="Proteomes" id="UP000477911"/>
    </source>
</evidence>
<keyword evidence="10" id="KW-1185">Reference proteome</keyword>
<evidence type="ECO:0000259" key="8">
    <source>
        <dbReference type="Pfam" id="PF08281"/>
    </source>
</evidence>
<dbReference type="InterPro" id="IPR013249">
    <property type="entry name" value="RNA_pol_sigma70_r4_t2"/>
</dbReference>
<comment type="caution">
    <text evidence="9">The sequence shown here is derived from an EMBL/GenBank/DDBJ whole genome shotgun (WGS) entry which is preliminary data.</text>
</comment>
<organism evidence="9 10">
    <name type="scientific">Pseudooceanicola albus</name>
    <dbReference type="NCBI Taxonomy" id="2692189"/>
    <lineage>
        <taxon>Bacteria</taxon>
        <taxon>Pseudomonadati</taxon>
        <taxon>Pseudomonadota</taxon>
        <taxon>Alphaproteobacteria</taxon>
        <taxon>Rhodobacterales</taxon>
        <taxon>Paracoccaceae</taxon>
        <taxon>Pseudooceanicola</taxon>
    </lineage>
</organism>
<feature type="domain" description="RNA polymerase sigma factor 70 region 4 type 2" evidence="8">
    <location>
        <begin position="142"/>
        <end position="189"/>
    </location>
</feature>
<dbReference type="PANTHER" id="PTHR43133:SF8">
    <property type="entry name" value="RNA POLYMERASE SIGMA FACTOR HI_1459-RELATED"/>
    <property type="match status" value="1"/>
</dbReference>
<dbReference type="Pfam" id="PF04542">
    <property type="entry name" value="Sigma70_r2"/>
    <property type="match status" value="1"/>
</dbReference>
<dbReference type="EMBL" id="WUMU01000003">
    <property type="protein sequence ID" value="MXN17092.1"/>
    <property type="molecule type" value="Genomic_DNA"/>
</dbReference>
<keyword evidence="5 6" id="KW-0804">Transcription</keyword>
<evidence type="ECO:0000256" key="2">
    <source>
        <dbReference type="ARBA" id="ARBA00023015"/>
    </source>
</evidence>
<dbReference type="GO" id="GO:0006352">
    <property type="term" value="P:DNA-templated transcription initiation"/>
    <property type="evidence" value="ECO:0007669"/>
    <property type="project" value="InterPro"/>
</dbReference>